<reference evidence="2 4" key="2">
    <citation type="submission" date="2016-11" db="EMBL/GenBank/DDBJ databases">
        <title>Whole genomes of Flavobacteriaceae.</title>
        <authorList>
            <person name="Stine C."/>
            <person name="Li C."/>
            <person name="Tadesse D."/>
        </authorList>
    </citation>
    <scope>NUCLEOTIDE SEQUENCE [LARGE SCALE GENOMIC DNA]</scope>
    <source>
        <strain evidence="2 4">ATCC 51468</strain>
    </source>
</reference>
<comment type="caution">
    <text evidence="1">The sequence shown here is derived from an EMBL/GenBank/DDBJ whole genome shotgun (WGS) entry which is preliminary data.</text>
</comment>
<sequence length="131" mass="15595">MNRDRLKELLEIPLSELEDDKELKLEVVEYYQRIYDKKPCTSCKNKFPQYYKELLENGLELLTEKESNFKLRTDLGVSKITFDNGQFISQTHADDDVCLGFLEANPKRITMFEKYPENWMELITQIETDNE</sequence>
<protein>
    <submittedName>
        <fullName evidence="1">Uncharacterized protein</fullName>
    </submittedName>
</protein>
<dbReference type="AlphaFoldDB" id="A0A0D0EDP2"/>
<evidence type="ECO:0000313" key="3">
    <source>
        <dbReference type="Proteomes" id="UP000032061"/>
    </source>
</evidence>
<dbReference type="STRING" id="37752.IW18_20390"/>
<reference evidence="1 3" key="1">
    <citation type="submission" date="2015-01" db="EMBL/GenBank/DDBJ databases">
        <title>Genome of Flavobacterium hibernum DSM 12611.</title>
        <authorList>
            <person name="Stropko S.J."/>
            <person name="Pipes S.E."/>
            <person name="Newman J.D."/>
        </authorList>
    </citation>
    <scope>NUCLEOTIDE SEQUENCE [LARGE SCALE GENOMIC DNA]</scope>
    <source>
        <strain evidence="1 3">DSM 12611</strain>
    </source>
</reference>
<dbReference type="EMBL" id="JPRK01000021">
    <property type="protein sequence ID" value="KIO50949.1"/>
    <property type="molecule type" value="Genomic_DNA"/>
</dbReference>
<dbReference type="Proteomes" id="UP000198302">
    <property type="component" value="Unassembled WGS sequence"/>
</dbReference>
<dbReference type="Proteomes" id="UP000032061">
    <property type="component" value="Unassembled WGS sequence"/>
</dbReference>
<evidence type="ECO:0000313" key="4">
    <source>
        <dbReference type="Proteomes" id="UP000198302"/>
    </source>
</evidence>
<dbReference type="RefSeq" id="WP_041520020.1">
    <property type="nucleotide sequence ID" value="NZ_JPRK01000021.1"/>
</dbReference>
<name>A0A0D0EDP2_9FLAO</name>
<dbReference type="EMBL" id="MUGX01000026">
    <property type="protein sequence ID" value="OXA85190.1"/>
    <property type="molecule type" value="Genomic_DNA"/>
</dbReference>
<evidence type="ECO:0000313" key="2">
    <source>
        <dbReference type="EMBL" id="OXA85190.1"/>
    </source>
</evidence>
<proteinExistence type="predicted"/>
<evidence type="ECO:0000313" key="1">
    <source>
        <dbReference type="EMBL" id="KIO50949.1"/>
    </source>
</evidence>
<accession>A0A0D0EDP2</accession>
<dbReference type="OrthoDB" id="1366906at2"/>
<organism evidence="1 3">
    <name type="scientific">Flavobacterium hibernum</name>
    <dbReference type="NCBI Taxonomy" id="37752"/>
    <lineage>
        <taxon>Bacteria</taxon>
        <taxon>Pseudomonadati</taxon>
        <taxon>Bacteroidota</taxon>
        <taxon>Flavobacteriia</taxon>
        <taxon>Flavobacteriales</taxon>
        <taxon>Flavobacteriaceae</taxon>
        <taxon>Flavobacterium</taxon>
    </lineage>
</organism>
<gene>
    <name evidence="2" type="ORF">B0A73_17730</name>
    <name evidence="1" type="ORF">IW18_20390</name>
</gene>
<keyword evidence="4" id="KW-1185">Reference proteome</keyword>